<dbReference type="Proteomes" id="UP000275256">
    <property type="component" value="Unassembled WGS sequence"/>
</dbReference>
<dbReference type="Gene3D" id="3.40.50.300">
    <property type="entry name" value="P-loop containing nucleotide triphosphate hydrolases"/>
    <property type="match status" value="3"/>
</dbReference>
<evidence type="ECO:0000256" key="7">
    <source>
        <dbReference type="ARBA" id="ARBA00022839"/>
    </source>
</evidence>
<dbReference type="GO" id="GO:0043138">
    <property type="term" value="F:3'-5' DNA helicase activity"/>
    <property type="evidence" value="ECO:0007669"/>
    <property type="project" value="UniProtKB-EC"/>
</dbReference>
<evidence type="ECO:0000313" key="18">
    <source>
        <dbReference type="EMBL" id="RMB60064.1"/>
    </source>
</evidence>
<evidence type="ECO:0000256" key="8">
    <source>
        <dbReference type="ARBA" id="ARBA00022840"/>
    </source>
</evidence>
<keyword evidence="5 15" id="KW-0378">Hydrolase</keyword>
<proteinExistence type="inferred from homology"/>
<keyword evidence="2" id="KW-0540">Nuclease</keyword>
<dbReference type="Gene3D" id="1.10.10.160">
    <property type="match status" value="1"/>
</dbReference>
<dbReference type="PROSITE" id="PS51217">
    <property type="entry name" value="UVRD_HELICASE_CTER"/>
    <property type="match status" value="1"/>
</dbReference>
<protein>
    <recommendedName>
        <fullName evidence="13">DNA 3'-5' helicase</fullName>
        <ecNumber evidence="13">5.6.2.4</ecNumber>
    </recommendedName>
</protein>
<evidence type="ECO:0000256" key="14">
    <source>
        <dbReference type="ARBA" id="ARBA00048988"/>
    </source>
</evidence>
<evidence type="ECO:0000256" key="10">
    <source>
        <dbReference type="ARBA" id="ARBA00023204"/>
    </source>
</evidence>
<comment type="catalytic activity">
    <reaction evidence="14">
        <text>ATP + H2O = ADP + phosphate + H(+)</text>
        <dbReference type="Rhea" id="RHEA:13065"/>
        <dbReference type="ChEBI" id="CHEBI:15377"/>
        <dbReference type="ChEBI" id="CHEBI:15378"/>
        <dbReference type="ChEBI" id="CHEBI:30616"/>
        <dbReference type="ChEBI" id="CHEBI:43474"/>
        <dbReference type="ChEBI" id="CHEBI:456216"/>
        <dbReference type="EC" id="5.6.2.4"/>
    </reaction>
</comment>
<feature type="domain" description="UvrD-like helicase ATP-binding" evidence="16">
    <location>
        <begin position="29"/>
        <end position="361"/>
    </location>
</feature>
<evidence type="ECO:0000256" key="2">
    <source>
        <dbReference type="ARBA" id="ARBA00022722"/>
    </source>
</evidence>
<accession>A0A3M0G5F0</accession>
<feature type="domain" description="UvrD-like helicase C-terminal" evidence="17">
    <location>
        <begin position="362"/>
        <end position="664"/>
    </location>
</feature>
<keyword evidence="6 15" id="KW-0347">Helicase</keyword>
<dbReference type="InterPro" id="IPR038726">
    <property type="entry name" value="PDDEXK_AddAB-type"/>
</dbReference>
<dbReference type="InterPro" id="IPR000212">
    <property type="entry name" value="DNA_helicase_UvrD/REP"/>
</dbReference>
<dbReference type="InterPro" id="IPR013986">
    <property type="entry name" value="DExx_box_DNA_helicase_dom_sf"/>
</dbReference>
<keyword evidence="8 15" id="KW-0067">ATP-binding</keyword>
<evidence type="ECO:0000256" key="9">
    <source>
        <dbReference type="ARBA" id="ARBA00023125"/>
    </source>
</evidence>
<keyword evidence="11" id="KW-0413">Isomerase</keyword>
<evidence type="ECO:0000256" key="6">
    <source>
        <dbReference type="ARBA" id="ARBA00022806"/>
    </source>
</evidence>
<keyword evidence="7" id="KW-0269">Exonuclease</keyword>
<dbReference type="InterPro" id="IPR011604">
    <property type="entry name" value="PDDEXK-like_dom_sf"/>
</dbReference>
<dbReference type="EMBL" id="REFW01000002">
    <property type="protein sequence ID" value="RMB60064.1"/>
    <property type="molecule type" value="Genomic_DNA"/>
</dbReference>
<comment type="similarity">
    <text evidence="1">Belongs to the helicase family. UvrD subfamily.</text>
</comment>
<evidence type="ECO:0000259" key="17">
    <source>
        <dbReference type="PROSITE" id="PS51217"/>
    </source>
</evidence>
<feature type="binding site" evidence="15">
    <location>
        <begin position="50"/>
        <end position="57"/>
    </location>
    <ligand>
        <name>ATP</name>
        <dbReference type="ChEBI" id="CHEBI:30616"/>
    </ligand>
</feature>
<keyword evidence="19" id="KW-1185">Reference proteome</keyword>
<name>A0A3M0G5F0_9ACTN</name>
<dbReference type="GO" id="GO:0004527">
    <property type="term" value="F:exonuclease activity"/>
    <property type="evidence" value="ECO:0007669"/>
    <property type="project" value="UniProtKB-KW"/>
</dbReference>
<keyword evidence="9" id="KW-0238">DNA-binding</keyword>
<comment type="caution">
    <text evidence="18">The sequence shown here is derived from an EMBL/GenBank/DDBJ whole genome shotgun (WGS) entry which is preliminary data.</text>
</comment>
<evidence type="ECO:0000256" key="5">
    <source>
        <dbReference type="ARBA" id="ARBA00022801"/>
    </source>
</evidence>
<dbReference type="GO" id="GO:0003677">
    <property type="term" value="F:DNA binding"/>
    <property type="evidence" value="ECO:0007669"/>
    <property type="project" value="UniProtKB-KW"/>
</dbReference>
<dbReference type="PANTHER" id="PTHR11070">
    <property type="entry name" value="UVRD / RECB / PCRA DNA HELICASE FAMILY MEMBER"/>
    <property type="match status" value="1"/>
</dbReference>
<dbReference type="PANTHER" id="PTHR11070:SF55">
    <property type="entry name" value="DNA 3'-5' HELICASE"/>
    <property type="match status" value="1"/>
</dbReference>
<evidence type="ECO:0000256" key="13">
    <source>
        <dbReference type="ARBA" id="ARBA00034808"/>
    </source>
</evidence>
<dbReference type="InterPro" id="IPR014017">
    <property type="entry name" value="DNA_helicase_UvrD-like_C"/>
</dbReference>
<dbReference type="Pfam" id="PF12705">
    <property type="entry name" value="PDDEXK_1"/>
    <property type="match status" value="1"/>
</dbReference>
<evidence type="ECO:0000256" key="4">
    <source>
        <dbReference type="ARBA" id="ARBA00022763"/>
    </source>
</evidence>
<comment type="catalytic activity">
    <reaction evidence="12">
        <text>Couples ATP hydrolysis with the unwinding of duplex DNA by translocating in the 3'-5' direction.</text>
        <dbReference type="EC" id="5.6.2.4"/>
    </reaction>
</comment>
<gene>
    <name evidence="18" type="ORF">EAX62_10175</name>
</gene>
<evidence type="ECO:0000313" key="19">
    <source>
        <dbReference type="Proteomes" id="UP000275256"/>
    </source>
</evidence>
<dbReference type="CDD" id="cd17932">
    <property type="entry name" value="DEXQc_UvrD"/>
    <property type="match status" value="1"/>
</dbReference>
<keyword evidence="3 15" id="KW-0547">Nucleotide-binding</keyword>
<dbReference type="GO" id="GO:0005829">
    <property type="term" value="C:cytosol"/>
    <property type="evidence" value="ECO:0007669"/>
    <property type="project" value="TreeGrafter"/>
</dbReference>
<dbReference type="EC" id="5.6.2.4" evidence="13"/>
<dbReference type="Gene3D" id="1.10.486.10">
    <property type="entry name" value="PCRA, domain 4"/>
    <property type="match status" value="1"/>
</dbReference>
<dbReference type="PROSITE" id="PS51198">
    <property type="entry name" value="UVRD_HELICASE_ATP_BIND"/>
    <property type="match status" value="1"/>
</dbReference>
<evidence type="ECO:0000256" key="3">
    <source>
        <dbReference type="ARBA" id="ARBA00022741"/>
    </source>
</evidence>
<dbReference type="Pfam" id="PF00580">
    <property type="entry name" value="UvrD-helicase"/>
    <property type="match status" value="1"/>
</dbReference>
<dbReference type="SUPFAM" id="SSF52540">
    <property type="entry name" value="P-loop containing nucleoside triphosphate hydrolases"/>
    <property type="match status" value="1"/>
</dbReference>
<reference evidence="18 19" key="1">
    <citation type="submission" date="2018-10" db="EMBL/GenBank/DDBJ databases">
        <title>Tessaracoccus antarcticuss sp. nov., isolated from sediment.</title>
        <authorList>
            <person name="Zhou L.Y."/>
            <person name="Du Z.J."/>
        </authorList>
    </citation>
    <scope>NUCLEOTIDE SEQUENCE [LARGE SCALE GENOMIC DNA]</scope>
    <source>
        <strain evidence="18 19">JDX10</strain>
    </source>
</reference>
<evidence type="ECO:0000256" key="12">
    <source>
        <dbReference type="ARBA" id="ARBA00034617"/>
    </source>
</evidence>
<dbReference type="GO" id="GO:0000725">
    <property type="term" value="P:recombinational repair"/>
    <property type="evidence" value="ECO:0007669"/>
    <property type="project" value="TreeGrafter"/>
</dbReference>
<dbReference type="InterPro" id="IPR014016">
    <property type="entry name" value="UvrD-like_ATP-bd"/>
</dbReference>
<evidence type="ECO:0000259" key="16">
    <source>
        <dbReference type="PROSITE" id="PS51198"/>
    </source>
</evidence>
<dbReference type="Pfam" id="PF13361">
    <property type="entry name" value="UvrD_C"/>
    <property type="match status" value="1"/>
</dbReference>
<keyword evidence="4" id="KW-0227">DNA damage</keyword>
<evidence type="ECO:0000256" key="15">
    <source>
        <dbReference type="PROSITE-ProRule" id="PRU00560"/>
    </source>
</evidence>
<sequence>MPCPARRQERGGGVRTLRDREELCTVLGVPFSDEQLDAITAPLEPAVIIAGAGTGKTTVMAARVVWLVGTGQVRPEEVLGLTFTRKAAAELAGRVASALENAGVLTGDDTEGAELILTYDSFAARLVSEFGLRIGLDTDPVMLTGASRYRLAARAVAAAPGPFQSISRLGHASIPERVLELDAQMQSHLVEPGDVVAFTRRAAASFDAAPLWRGKHTAAVSASLAALDERLELLTLVSDYQELKRGLGLVEYADQLRRAVQLARTAPAVGAAMRSRFKVVLLDEYQDTSAAQAILLRTLFSGDDPATGRGFPVMAVGDPHQAIYGWRGAAANNILDFPQLFPRTDGSPAPRLTLRTNRRSGQRILDVGNTVASSLDGGDGVKLVAPPSTPAGTVEAMRFGTQDEELDWLAGEVIQRRSEGTPWPDIAVLVRRNSTLADVFEAFRDRDIPTEIVGLGGLLHLPEVAPIVATLRILDDVAANPDVAAVLSGPRWRLGLADLEALGRRARDLVGDHRIAEAHGVLTDELAQVMTEADPAEVASLLDAVNNPGEATLSPSGRSRVTEFGRELAELRRHAHEPVVDLVRRIVSRLGLEVELLARDGGDTSQLARFITAISDYVDVDGDGSLSGLLAWLEAEDDHGVGLEQAVPSDEDSVKLLTIHRAKGLEWNTVFLPALGDGYFPAGDRGGIWPTRAASLPSPLRGDAQGIPQLEEYSKKGIDGFKADSKADHRASEDRLAYVALTRAKQVLVASMHAWPPGLKNQRKPSAYFTIIEQARTRAQVAQAQVPDTNPVPTTEISAHWPLQLDPSRVAERRVAADLVAEAGRLLDDGSTTEAHDEWVWQSGTAGPADAALLRGWDEDANLLIEQQSRRRARRVALPEGLSATALMAMHRDPSAFAQQLLRRMPRRPSAAATLGTRFHDWVQRRFDSTASFEELEPHRGAEPPGLTRLIQAFERGQFGQRSPRGVEVPFLLRWEDQVLRGRIDAVYDWDAQEFDHLVVDWKTSNQPADPLQLAVYRQAWAQAMGIDVARVGAGFYHVLADRLSLVEAPTSLIREALAVAEED</sequence>
<dbReference type="InterPro" id="IPR027417">
    <property type="entry name" value="P-loop_NTPase"/>
</dbReference>
<dbReference type="AlphaFoldDB" id="A0A3M0G5F0"/>
<dbReference type="GO" id="GO:0005524">
    <property type="term" value="F:ATP binding"/>
    <property type="evidence" value="ECO:0007669"/>
    <property type="project" value="UniProtKB-UniRule"/>
</dbReference>
<organism evidence="18 19">
    <name type="scientific">Tessaracoccus antarcticus</name>
    <dbReference type="NCBI Taxonomy" id="2479848"/>
    <lineage>
        <taxon>Bacteria</taxon>
        <taxon>Bacillati</taxon>
        <taxon>Actinomycetota</taxon>
        <taxon>Actinomycetes</taxon>
        <taxon>Propionibacteriales</taxon>
        <taxon>Propionibacteriaceae</taxon>
        <taxon>Tessaracoccus</taxon>
    </lineage>
</organism>
<evidence type="ECO:0000256" key="1">
    <source>
        <dbReference type="ARBA" id="ARBA00009922"/>
    </source>
</evidence>
<dbReference type="Gene3D" id="3.90.320.10">
    <property type="match status" value="1"/>
</dbReference>
<dbReference type="GO" id="GO:0033202">
    <property type="term" value="C:DNA helicase complex"/>
    <property type="evidence" value="ECO:0007669"/>
    <property type="project" value="TreeGrafter"/>
</dbReference>
<evidence type="ECO:0000256" key="11">
    <source>
        <dbReference type="ARBA" id="ARBA00023235"/>
    </source>
</evidence>
<keyword evidence="10" id="KW-0234">DNA repair</keyword>